<sequence>MSEVCQKHVPERTCVACRKKRPQGEFLRFTKDTQGLWQMDSRRGKPARAGRGTYLCADNPACGQEKKLRRTFGAQAEKMALSVAAFHQLNQELESGTAPTGVTG</sequence>
<dbReference type="SUPFAM" id="SSF64376">
    <property type="entry name" value="YlxR-like"/>
    <property type="match status" value="1"/>
</dbReference>
<dbReference type="PANTHER" id="PTHR34215">
    <property type="entry name" value="BLL0784 PROTEIN"/>
    <property type="match status" value="1"/>
</dbReference>
<dbReference type="RefSeq" id="WP_119761716.1">
    <property type="nucleotide sequence ID" value="NZ_QYUJ01000014.1"/>
</dbReference>
<dbReference type="OrthoDB" id="9813251at2"/>
<dbReference type="Pfam" id="PF04296">
    <property type="entry name" value="YlxR"/>
    <property type="match status" value="1"/>
</dbReference>
<dbReference type="Gene3D" id="3.30.1230.10">
    <property type="entry name" value="YlxR-like"/>
    <property type="match status" value="1"/>
</dbReference>
<keyword evidence="3" id="KW-1185">Reference proteome</keyword>
<proteinExistence type="predicted"/>
<name>A0A418V4H1_9DEIO</name>
<protein>
    <submittedName>
        <fullName evidence="2">YlxR family protein</fullName>
    </submittedName>
</protein>
<reference evidence="2 3" key="1">
    <citation type="submission" date="2018-09" db="EMBL/GenBank/DDBJ databases">
        <authorList>
            <person name="Zhu H."/>
        </authorList>
    </citation>
    <scope>NUCLEOTIDE SEQUENCE [LARGE SCALE GENOMIC DNA]</scope>
    <source>
        <strain evidence="2 3">K2S05-167</strain>
    </source>
</reference>
<dbReference type="Proteomes" id="UP000286287">
    <property type="component" value="Unassembled WGS sequence"/>
</dbReference>
<dbReference type="AlphaFoldDB" id="A0A418V4H1"/>
<dbReference type="InterPro" id="IPR035931">
    <property type="entry name" value="YlxR-like_sf"/>
</dbReference>
<dbReference type="PANTHER" id="PTHR34215:SF1">
    <property type="entry name" value="YLXR DOMAIN-CONTAINING PROTEIN"/>
    <property type="match status" value="1"/>
</dbReference>
<evidence type="ECO:0000313" key="2">
    <source>
        <dbReference type="EMBL" id="RJF71021.1"/>
    </source>
</evidence>
<accession>A0A418V4H1</accession>
<evidence type="ECO:0000313" key="3">
    <source>
        <dbReference type="Proteomes" id="UP000286287"/>
    </source>
</evidence>
<evidence type="ECO:0000259" key="1">
    <source>
        <dbReference type="Pfam" id="PF04296"/>
    </source>
</evidence>
<feature type="domain" description="YlxR" evidence="1">
    <location>
        <begin position="12"/>
        <end position="82"/>
    </location>
</feature>
<gene>
    <name evidence="2" type="ORF">D3875_04920</name>
</gene>
<comment type="caution">
    <text evidence="2">The sequence shown here is derived from an EMBL/GenBank/DDBJ whole genome shotgun (WGS) entry which is preliminary data.</text>
</comment>
<dbReference type="InterPro" id="IPR007393">
    <property type="entry name" value="YlxR_dom"/>
</dbReference>
<dbReference type="InterPro" id="IPR037465">
    <property type="entry name" value="YlxR"/>
</dbReference>
<organism evidence="2 3">
    <name type="scientific">Deinococcus cavernae</name>
    <dbReference type="NCBI Taxonomy" id="2320857"/>
    <lineage>
        <taxon>Bacteria</taxon>
        <taxon>Thermotogati</taxon>
        <taxon>Deinococcota</taxon>
        <taxon>Deinococci</taxon>
        <taxon>Deinococcales</taxon>
        <taxon>Deinococcaceae</taxon>
        <taxon>Deinococcus</taxon>
    </lineage>
</organism>
<dbReference type="EMBL" id="QYUJ01000014">
    <property type="protein sequence ID" value="RJF71021.1"/>
    <property type="molecule type" value="Genomic_DNA"/>
</dbReference>